<dbReference type="AlphaFoldDB" id="A0A0J9VHH8"/>
<dbReference type="RefSeq" id="XP_018248729.1">
    <property type="nucleotide sequence ID" value="XM_018390304.1"/>
</dbReference>
<organism evidence="2 3">
    <name type="scientific">Fusarium oxysporum f. sp. lycopersici (strain 4287 / CBS 123668 / FGSC 9935 / NRRL 34936)</name>
    <name type="common">Fusarium vascular wilt of tomato</name>
    <dbReference type="NCBI Taxonomy" id="426428"/>
    <lineage>
        <taxon>Eukaryota</taxon>
        <taxon>Fungi</taxon>
        <taxon>Dikarya</taxon>
        <taxon>Ascomycota</taxon>
        <taxon>Pezizomycotina</taxon>
        <taxon>Sordariomycetes</taxon>
        <taxon>Hypocreomycetidae</taxon>
        <taxon>Hypocreales</taxon>
        <taxon>Nectriaceae</taxon>
        <taxon>Fusarium</taxon>
        <taxon>Fusarium oxysporum species complex</taxon>
    </lineage>
</organism>
<dbReference type="Proteomes" id="UP000009097">
    <property type="component" value="Unassembled WGS sequence"/>
</dbReference>
<dbReference type="EMBL" id="DS231709">
    <property type="protein sequence ID" value="KNB10684.1"/>
    <property type="molecule type" value="Genomic_DNA"/>
</dbReference>
<feature type="chain" id="PRO_5005324602" evidence="1">
    <location>
        <begin position="21"/>
        <end position="116"/>
    </location>
</feature>
<accession>A0A0J9VHH8</accession>
<evidence type="ECO:0000313" key="2">
    <source>
        <dbReference type="EMBL" id="KNB10684.1"/>
    </source>
</evidence>
<dbReference type="KEGG" id="fox:FOXG_10828"/>
<evidence type="ECO:0000313" key="3">
    <source>
        <dbReference type="Proteomes" id="UP000009097"/>
    </source>
</evidence>
<reference evidence="2" key="1">
    <citation type="submission" date="2007-04" db="EMBL/GenBank/DDBJ databases">
        <authorList>
            <consortium name="The Broad Institute Genome Sequencing Platform"/>
            <person name="Birren B."/>
            <person name="Lander E."/>
            <person name="Galagan J."/>
            <person name="Nusbaum C."/>
            <person name="Devon K."/>
            <person name="Ma L.-J."/>
            <person name="Jaffe D."/>
            <person name="Butler J."/>
            <person name="Alvarez P."/>
            <person name="Gnerre S."/>
            <person name="Grabherr M."/>
            <person name="Kleber M."/>
            <person name="Mauceli E."/>
            <person name="Brockman W."/>
            <person name="MacCallum I.A."/>
            <person name="Young S."/>
            <person name="LaButti K."/>
            <person name="DeCaprio D."/>
            <person name="Crawford M."/>
            <person name="Koehrsen M."/>
            <person name="Engels R."/>
            <person name="Montgomery P."/>
            <person name="Pearson M."/>
            <person name="Howarth C."/>
            <person name="Larson L."/>
            <person name="White J."/>
            <person name="O'Leary S."/>
            <person name="Kodira C."/>
            <person name="Zeng Q."/>
            <person name="Yandava C."/>
            <person name="Alvarado L."/>
            <person name="Kistler C."/>
            <person name="Shim W.-B."/>
            <person name="Kang S."/>
            <person name="Woloshuk C."/>
        </authorList>
    </citation>
    <scope>NUCLEOTIDE SEQUENCE</scope>
    <source>
        <strain evidence="2">4287</strain>
    </source>
</reference>
<reference evidence="2" key="2">
    <citation type="journal article" date="2010" name="Nature">
        <title>Comparative genomics reveals mobile pathogenicity chromosomes in Fusarium.</title>
        <authorList>
            <person name="Ma L.J."/>
            <person name="van der Does H.C."/>
            <person name="Borkovich K.A."/>
            <person name="Coleman J.J."/>
            <person name="Daboussi M.J."/>
            <person name="Di Pietro A."/>
            <person name="Dufresne M."/>
            <person name="Freitag M."/>
            <person name="Grabherr M."/>
            <person name="Henrissat B."/>
            <person name="Houterman P.M."/>
            <person name="Kang S."/>
            <person name="Shim W.B."/>
            <person name="Woloshuk C."/>
            <person name="Xie X."/>
            <person name="Xu J.R."/>
            <person name="Antoniw J."/>
            <person name="Baker S.E."/>
            <person name="Bluhm B.H."/>
            <person name="Breakspear A."/>
            <person name="Brown D.W."/>
            <person name="Butchko R.A."/>
            <person name="Chapman S."/>
            <person name="Coulson R."/>
            <person name="Coutinho P.M."/>
            <person name="Danchin E.G."/>
            <person name="Diener A."/>
            <person name="Gale L.R."/>
            <person name="Gardiner D.M."/>
            <person name="Goff S."/>
            <person name="Hammond-Kosack K.E."/>
            <person name="Hilburn K."/>
            <person name="Hua-Van A."/>
            <person name="Jonkers W."/>
            <person name="Kazan K."/>
            <person name="Kodira C.D."/>
            <person name="Koehrsen M."/>
            <person name="Kumar L."/>
            <person name="Lee Y.H."/>
            <person name="Li L."/>
            <person name="Manners J.M."/>
            <person name="Miranda-Saavedra D."/>
            <person name="Mukherjee M."/>
            <person name="Park G."/>
            <person name="Park J."/>
            <person name="Park S.Y."/>
            <person name="Proctor R.H."/>
            <person name="Regev A."/>
            <person name="Ruiz-Roldan M.C."/>
            <person name="Sain D."/>
            <person name="Sakthikumar S."/>
            <person name="Sykes S."/>
            <person name="Schwartz D.C."/>
            <person name="Turgeon B.G."/>
            <person name="Wapinski I."/>
            <person name="Yoder O."/>
            <person name="Young S."/>
            <person name="Zeng Q."/>
            <person name="Zhou S."/>
            <person name="Galagan J."/>
            <person name="Cuomo C.A."/>
            <person name="Kistler H.C."/>
            <person name="Rep M."/>
        </authorList>
    </citation>
    <scope>NUCLEOTIDE SEQUENCE [LARGE SCALE GENOMIC DNA]</scope>
    <source>
        <strain evidence="2">4287</strain>
    </source>
</reference>
<sequence>MLSFAKSILFTSIVAIAAQAITTVSSPTQTSLPALASQCGFEDATGSTDIVRDMCDLVAEDPGTAVIASASKVLDAVVASATVSAESASTSTNAAGPVTYDVFKVVVVGAAAAFAI</sequence>
<evidence type="ECO:0000256" key="1">
    <source>
        <dbReference type="SAM" id="SignalP"/>
    </source>
</evidence>
<dbReference type="GeneID" id="28952275"/>
<gene>
    <name evidence="2" type="ORF">FOXG_10828</name>
</gene>
<dbReference type="VEuPathDB" id="FungiDB:FOXG_10828"/>
<proteinExistence type="predicted"/>
<dbReference type="OrthoDB" id="3065412at2759"/>
<name>A0A0J9VHH8_FUSO4</name>
<protein>
    <submittedName>
        <fullName evidence="2">Uncharacterized protein</fullName>
    </submittedName>
</protein>
<keyword evidence="1" id="KW-0732">Signal</keyword>
<feature type="signal peptide" evidence="1">
    <location>
        <begin position="1"/>
        <end position="20"/>
    </location>
</feature>